<dbReference type="InterPro" id="IPR010359">
    <property type="entry name" value="IrrE_HExxH"/>
</dbReference>
<evidence type="ECO:0000259" key="1">
    <source>
        <dbReference type="Pfam" id="PF06114"/>
    </source>
</evidence>
<evidence type="ECO:0000313" key="2">
    <source>
        <dbReference type="EMBL" id="MCS5479775.1"/>
    </source>
</evidence>
<evidence type="ECO:0000313" key="3">
    <source>
        <dbReference type="Proteomes" id="UP001205965"/>
    </source>
</evidence>
<keyword evidence="3" id="KW-1185">Reference proteome</keyword>
<protein>
    <submittedName>
        <fullName evidence="2">ImmA/IrrE family metallo-endopeptidase</fullName>
    </submittedName>
</protein>
<gene>
    <name evidence="2" type="ORF">NYP18_08895</name>
</gene>
<proteinExistence type="predicted"/>
<sequence>MLALENLAATLGVTIMDTPRLRPDVNAVYLHHRRIILLRYDLDPYTRRCALAHELGHAYHGDQIPGDPRIERRADEFAARILITPEDYAAAEALHHSVGAIAHELEVTPHLVEVWQDLHERTQSP</sequence>
<dbReference type="Gene3D" id="1.10.10.2910">
    <property type="match status" value="1"/>
</dbReference>
<dbReference type="EMBL" id="JANWTC010000006">
    <property type="protein sequence ID" value="MCS5479775.1"/>
    <property type="molecule type" value="Genomic_DNA"/>
</dbReference>
<comment type="caution">
    <text evidence="2">The sequence shown here is derived from an EMBL/GenBank/DDBJ whole genome shotgun (WGS) entry which is preliminary data.</text>
</comment>
<dbReference type="Proteomes" id="UP001205965">
    <property type="component" value="Unassembled WGS sequence"/>
</dbReference>
<feature type="domain" description="IrrE N-terminal-like" evidence="1">
    <location>
        <begin position="11"/>
        <end position="111"/>
    </location>
</feature>
<organism evidence="2 3">
    <name type="scientific">Corynebacterium lemuris</name>
    <dbReference type="NCBI Taxonomy" id="1859292"/>
    <lineage>
        <taxon>Bacteria</taxon>
        <taxon>Bacillati</taxon>
        <taxon>Actinomycetota</taxon>
        <taxon>Actinomycetes</taxon>
        <taxon>Mycobacteriales</taxon>
        <taxon>Corynebacteriaceae</taxon>
        <taxon>Corynebacterium</taxon>
    </lineage>
</organism>
<reference evidence="2 3" key="1">
    <citation type="submission" date="2022-08" db="EMBL/GenBank/DDBJ databases">
        <title>YIM 101645 draft genome.</title>
        <authorList>
            <person name="Chen X."/>
        </authorList>
    </citation>
    <scope>NUCLEOTIDE SEQUENCE [LARGE SCALE GENOMIC DNA]</scope>
    <source>
        <strain evidence="2 3">YIM 101645</strain>
    </source>
</reference>
<dbReference type="Pfam" id="PF06114">
    <property type="entry name" value="Peptidase_M78"/>
    <property type="match status" value="1"/>
</dbReference>
<name>A0ABT2FWZ9_9CORY</name>
<accession>A0ABT2FWZ9</accession>
<dbReference type="RefSeq" id="WP_259427845.1">
    <property type="nucleotide sequence ID" value="NZ_JANWTC010000006.1"/>
</dbReference>